<dbReference type="Proteomes" id="UP001458880">
    <property type="component" value="Unassembled WGS sequence"/>
</dbReference>
<dbReference type="AlphaFoldDB" id="A0AAW1N1J5"/>
<feature type="region of interest" description="Disordered" evidence="1">
    <location>
        <begin position="1"/>
        <end position="59"/>
    </location>
</feature>
<comment type="caution">
    <text evidence="2">The sequence shown here is derived from an EMBL/GenBank/DDBJ whole genome shotgun (WGS) entry which is preliminary data.</text>
</comment>
<dbReference type="GO" id="GO:0031053">
    <property type="term" value="P:primary miRNA processing"/>
    <property type="evidence" value="ECO:0007669"/>
    <property type="project" value="InterPro"/>
</dbReference>
<accession>A0AAW1N1J5</accession>
<dbReference type="Gene3D" id="2.20.70.10">
    <property type="match status" value="1"/>
</dbReference>
<dbReference type="EMBL" id="JASPKY010000015">
    <property type="protein sequence ID" value="KAK9753112.1"/>
    <property type="molecule type" value="Genomic_DNA"/>
</dbReference>
<dbReference type="PANTHER" id="PTHR13482:SF3">
    <property type="entry name" value="MICROPROCESSOR COMPLEX SUBUNIT DGCR8"/>
    <property type="match status" value="1"/>
</dbReference>
<sequence>MEIDDSNTETGDNQQESKTQAENSNQCPFRNGIYNQQESKTQAENSNQCPFRNGIYNSNNTNSIRRFHVLDEIENESDSDRSEYSDSDIPDEEVEQMLEEALIKKKRTASEANSDEEVKPFEQKEKVILIEKGHNHFEVLPEGWVQVTHNSGMHLYLHKTTRVSVCTLSKPYFLGPGSARKHEVPLSAIPCLSYKRAIDAEIEKQNHPASDLPNARIETIKENIETQNLNPAQLKDYCEKLFQFKTI</sequence>
<evidence type="ECO:0000313" key="3">
    <source>
        <dbReference type="Proteomes" id="UP001458880"/>
    </source>
</evidence>
<evidence type="ECO:0000313" key="2">
    <source>
        <dbReference type="EMBL" id="KAK9753112.1"/>
    </source>
</evidence>
<name>A0AAW1N1J5_POPJA</name>
<reference evidence="2 3" key="1">
    <citation type="journal article" date="2024" name="BMC Genomics">
        <title>De novo assembly and annotation of Popillia japonica's genome with initial clues to its potential as an invasive pest.</title>
        <authorList>
            <person name="Cucini C."/>
            <person name="Boschi S."/>
            <person name="Funari R."/>
            <person name="Cardaioli E."/>
            <person name="Iannotti N."/>
            <person name="Marturano G."/>
            <person name="Paoli F."/>
            <person name="Bruttini M."/>
            <person name="Carapelli A."/>
            <person name="Frati F."/>
            <person name="Nardi F."/>
        </authorList>
    </citation>
    <scope>NUCLEOTIDE SEQUENCE [LARGE SCALE GENOMIC DNA]</scope>
    <source>
        <strain evidence="2">DMR45628</strain>
    </source>
</reference>
<organism evidence="2 3">
    <name type="scientific">Popillia japonica</name>
    <name type="common">Japanese beetle</name>
    <dbReference type="NCBI Taxonomy" id="7064"/>
    <lineage>
        <taxon>Eukaryota</taxon>
        <taxon>Metazoa</taxon>
        <taxon>Ecdysozoa</taxon>
        <taxon>Arthropoda</taxon>
        <taxon>Hexapoda</taxon>
        <taxon>Insecta</taxon>
        <taxon>Pterygota</taxon>
        <taxon>Neoptera</taxon>
        <taxon>Endopterygota</taxon>
        <taxon>Coleoptera</taxon>
        <taxon>Polyphaga</taxon>
        <taxon>Scarabaeiformia</taxon>
        <taxon>Scarabaeidae</taxon>
        <taxon>Rutelinae</taxon>
        <taxon>Popillia</taxon>
    </lineage>
</organism>
<gene>
    <name evidence="2" type="ORF">QE152_g3582</name>
</gene>
<feature type="compositionally biased region" description="Polar residues" evidence="1">
    <location>
        <begin position="8"/>
        <end position="59"/>
    </location>
</feature>
<evidence type="ECO:0000256" key="1">
    <source>
        <dbReference type="SAM" id="MobiDB-lite"/>
    </source>
</evidence>
<dbReference type="GO" id="GO:0070878">
    <property type="term" value="F:primary miRNA binding"/>
    <property type="evidence" value="ECO:0007669"/>
    <property type="project" value="TreeGrafter"/>
</dbReference>
<dbReference type="InterPro" id="IPR040375">
    <property type="entry name" value="DGCR8"/>
</dbReference>
<proteinExistence type="predicted"/>
<keyword evidence="3" id="KW-1185">Reference proteome</keyword>
<dbReference type="GO" id="GO:0070877">
    <property type="term" value="C:microprocessor complex"/>
    <property type="evidence" value="ECO:0007669"/>
    <property type="project" value="InterPro"/>
</dbReference>
<dbReference type="PANTHER" id="PTHR13482">
    <property type="entry name" value="MICRORNA PROCESSOR COMPLEX SUBUNIT DGCR8"/>
    <property type="match status" value="1"/>
</dbReference>
<dbReference type="GO" id="GO:0042802">
    <property type="term" value="F:identical protein binding"/>
    <property type="evidence" value="ECO:0007669"/>
    <property type="project" value="InterPro"/>
</dbReference>
<evidence type="ECO:0008006" key="4">
    <source>
        <dbReference type="Google" id="ProtNLM"/>
    </source>
</evidence>
<dbReference type="GO" id="GO:0003725">
    <property type="term" value="F:double-stranded RNA binding"/>
    <property type="evidence" value="ECO:0007669"/>
    <property type="project" value="TreeGrafter"/>
</dbReference>
<feature type="region of interest" description="Disordered" evidence="1">
    <location>
        <begin position="73"/>
        <end position="92"/>
    </location>
</feature>
<dbReference type="GO" id="GO:0020037">
    <property type="term" value="F:heme binding"/>
    <property type="evidence" value="ECO:0007669"/>
    <property type="project" value="InterPro"/>
</dbReference>
<protein>
    <recommendedName>
        <fullName evidence="4">WW domain-containing protein</fullName>
    </recommendedName>
</protein>